<keyword evidence="9 11" id="KW-0472">Membrane</keyword>
<evidence type="ECO:0000256" key="6">
    <source>
        <dbReference type="ARBA" id="ARBA00022792"/>
    </source>
</evidence>
<evidence type="ECO:0000256" key="7">
    <source>
        <dbReference type="ARBA" id="ARBA00022982"/>
    </source>
</evidence>
<evidence type="ECO:0000256" key="8">
    <source>
        <dbReference type="ARBA" id="ARBA00023128"/>
    </source>
</evidence>
<dbReference type="InterPro" id="IPR036544">
    <property type="entry name" value="QCR7_sf"/>
</dbReference>
<comment type="function">
    <text evidence="11">Component of the ubiquinol-cytochrome c oxidoreductase, a multisubunit transmembrane complex that is part of the mitochondrial electron transport chain which drives oxidative phosphorylation.</text>
</comment>
<reference evidence="13" key="1">
    <citation type="submission" date="2024-12" db="UniProtKB">
        <authorList>
            <consortium name="RefSeq"/>
        </authorList>
    </citation>
    <scope>IDENTIFICATION</scope>
    <source>
        <strain evidence="13">Airmid</strain>
    </source>
</reference>
<name>A0A6P6XTE8_DERPT</name>
<dbReference type="GO" id="GO:0006122">
    <property type="term" value="P:mitochondrial electron transport, ubiquinol to cytochrome c"/>
    <property type="evidence" value="ECO:0007669"/>
    <property type="project" value="InterPro"/>
</dbReference>
<comment type="similarity">
    <text evidence="2 11">Belongs to the UQCRB/QCR7 family.</text>
</comment>
<dbReference type="InterPro" id="IPR003197">
    <property type="entry name" value="QCR7"/>
</dbReference>
<evidence type="ECO:0000256" key="2">
    <source>
        <dbReference type="ARBA" id="ARBA00008554"/>
    </source>
</evidence>
<dbReference type="Pfam" id="PF02271">
    <property type="entry name" value="UCR_14kD"/>
    <property type="match status" value="1"/>
</dbReference>
<protein>
    <recommendedName>
        <fullName evidence="3 11">Cytochrome b-c1 complex subunit 7</fullName>
    </recommendedName>
</protein>
<proteinExistence type="inferred from homology"/>
<dbReference type="Proteomes" id="UP000515146">
    <property type="component" value="Unplaced"/>
</dbReference>
<dbReference type="KEGG" id="dpte:113791175"/>
<dbReference type="OMA" id="REEWAMK"/>
<organism evidence="12 13">
    <name type="scientific">Dermatophagoides pteronyssinus</name>
    <name type="common">European house dust mite</name>
    <dbReference type="NCBI Taxonomy" id="6956"/>
    <lineage>
        <taxon>Eukaryota</taxon>
        <taxon>Metazoa</taxon>
        <taxon>Ecdysozoa</taxon>
        <taxon>Arthropoda</taxon>
        <taxon>Chelicerata</taxon>
        <taxon>Arachnida</taxon>
        <taxon>Acari</taxon>
        <taxon>Acariformes</taxon>
        <taxon>Sarcoptiformes</taxon>
        <taxon>Astigmata</taxon>
        <taxon>Psoroptidia</taxon>
        <taxon>Analgoidea</taxon>
        <taxon>Pyroglyphidae</taxon>
        <taxon>Dermatophagoidinae</taxon>
        <taxon>Dermatophagoides</taxon>
    </lineage>
</organism>
<dbReference type="FunCoup" id="A0A6P6XTE8">
    <property type="interactions" value="469"/>
</dbReference>
<keyword evidence="8 11" id="KW-0496">Mitochondrion</keyword>
<evidence type="ECO:0000313" key="12">
    <source>
        <dbReference type="Proteomes" id="UP000515146"/>
    </source>
</evidence>
<evidence type="ECO:0000256" key="10">
    <source>
        <dbReference type="ARBA" id="ARBA00038521"/>
    </source>
</evidence>
<dbReference type="InParanoid" id="A0A6P6XTE8"/>
<dbReference type="OrthoDB" id="425749at2759"/>
<dbReference type="SUPFAM" id="SSF81524">
    <property type="entry name" value="14 kDa protein of cytochrome bc1 complex (Ubiquinol-cytochrome c reductase)"/>
    <property type="match status" value="1"/>
</dbReference>
<comment type="subcellular location">
    <subcellularLocation>
        <location evidence="1">Mitochondrion inner membrane</location>
        <topology evidence="1">Peripheral membrane protein</topology>
        <orientation evidence="1">Matrix side</orientation>
    </subcellularLocation>
</comment>
<dbReference type="GO" id="GO:0045275">
    <property type="term" value="C:respiratory chain complex III"/>
    <property type="evidence" value="ECO:0007669"/>
    <property type="project" value="InterPro"/>
</dbReference>
<evidence type="ECO:0000256" key="11">
    <source>
        <dbReference type="PIRNR" id="PIRNR000022"/>
    </source>
</evidence>
<gene>
    <name evidence="13" type="primary">LOC113791175</name>
</gene>
<sequence length="118" mass="14465">MVHLTKTLRFINNPGFRKFYYGLQGYNKYGLYYDDFYDYTDPAHLEAVRRLPPDLYDQHTYRVIRASQLEITKQFLPKEQWPSYEEDMDKGRFLTPYLDEVMKEKKEKEEWVNFLSKD</sequence>
<dbReference type="PANTHER" id="PTHR12022:SF0">
    <property type="entry name" value="CYTOCHROME B-C1 COMPLEX SUBUNIT 7"/>
    <property type="match status" value="1"/>
</dbReference>
<accession>A0A6P6XTE8</accession>
<keyword evidence="12" id="KW-1185">Reference proteome</keyword>
<dbReference type="RefSeq" id="XP_027196712.1">
    <property type="nucleotide sequence ID" value="XM_027340911.1"/>
</dbReference>
<evidence type="ECO:0000256" key="9">
    <source>
        <dbReference type="ARBA" id="ARBA00023136"/>
    </source>
</evidence>
<evidence type="ECO:0000256" key="5">
    <source>
        <dbReference type="ARBA" id="ARBA00022660"/>
    </source>
</evidence>
<evidence type="ECO:0000256" key="4">
    <source>
        <dbReference type="ARBA" id="ARBA00022448"/>
    </source>
</evidence>
<evidence type="ECO:0000313" key="13">
    <source>
        <dbReference type="RefSeq" id="XP_027196712.1"/>
    </source>
</evidence>
<keyword evidence="6 11" id="KW-0999">Mitochondrion inner membrane</keyword>
<dbReference type="Gene3D" id="1.10.1090.10">
    <property type="entry name" value="Cytochrome b-c1 complex subunit 7"/>
    <property type="match status" value="1"/>
</dbReference>
<dbReference type="GeneID" id="113791175"/>
<dbReference type="PIRSF" id="PIRSF000022">
    <property type="entry name" value="Bc1_14K"/>
    <property type="match status" value="1"/>
</dbReference>
<dbReference type="AlphaFoldDB" id="A0A6P6XTE8"/>
<comment type="subunit">
    <text evidence="10">Component of the ubiquinol-cytochrome c oxidoreductase (cytochrome b-c1 complex, complex III, CIII), a multisubunit enzyme composed of 3 respiratory subunits cytochrome b, cytochrome c1 and Rieske protein, 2 core protein subunits, and additional low-molecular weight protein subunits. The complex exists as an obligatory dimer and forms supercomplexes (SCs) in the inner mitochondrial membrane with cytochrome c oxidase (complex IV, CIV).</text>
</comment>
<evidence type="ECO:0000256" key="1">
    <source>
        <dbReference type="ARBA" id="ARBA00004443"/>
    </source>
</evidence>
<dbReference type="PANTHER" id="PTHR12022">
    <property type="entry name" value="UBIQUINOL-CYTOCHROME C REDUCTASE COMPLEX 14 KD PROTEIN"/>
    <property type="match status" value="1"/>
</dbReference>
<keyword evidence="7 11" id="KW-0249">Electron transport</keyword>
<dbReference type="GO" id="GO:0005743">
    <property type="term" value="C:mitochondrial inner membrane"/>
    <property type="evidence" value="ECO:0007669"/>
    <property type="project" value="UniProtKB-SubCell"/>
</dbReference>
<evidence type="ECO:0000256" key="3">
    <source>
        <dbReference type="ARBA" id="ARBA00016323"/>
    </source>
</evidence>
<keyword evidence="4 11" id="KW-0813">Transport</keyword>
<keyword evidence="5 11" id="KW-0679">Respiratory chain</keyword>